<feature type="domain" description="RING-type" evidence="3">
    <location>
        <begin position="146"/>
        <end position="186"/>
    </location>
</feature>
<dbReference type="PANTHER" id="PTHR46400">
    <property type="entry name" value="RING/U-BOX SUPERFAMILY PROTEIN"/>
    <property type="match status" value="1"/>
</dbReference>
<keyword evidence="1" id="KW-0862">Zinc</keyword>
<keyword evidence="1" id="KW-0479">Metal-binding</keyword>
<dbReference type="Gene3D" id="3.30.40.10">
    <property type="entry name" value="Zinc/RING finger domain, C3HC4 (zinc finger)"/>
    <property type="match status" value="1"/>
</dbReference>
<dbReference type="InterPro" id="IPR033276">
    <property type="entry name" value="BB"/>
</dbReference>
<dbReference type="InterPro" id="IPR001841">
    <property type="entry name" value="Znf_RING"/>
</dbReference>
<evidence type="ECO:0000259" key="3">
    <source>
        <dbReference type="PROSITE" id="PS50089"/>
    </source>
</evidence>
<dbReference type="FunFam" id="3.30.40.10:FF:000226">
    <property type="entry name" value="E3 ubiquitin ligase BIG BROTHER"/>
    <property type="match status" value="1"/>
</dbReference>
<accession>A0A804RAC6</accession>
<dbReference type="Pfam" id="PF13639">
    <property type="entry name" value="zf-RING_2"/>
    <property type="match status" value="1"/>
</dbReference>
<reference evidence="4" key="2">
    <citation type="submission" date="2019-07" db="EMBL/GenBank/DDBJ databases">
        <authorList>
            <person name="Seetharam A."/>
            <person name="Woodhouse M."/>
            <person name="Cannon E."/>
        </authorList>
    </citation>
    <scope>NUCLEOTIDE SEQUENCE [LARGE SCALE GENOMIC DNA]</scope>
    <source>
        <strain evidence="4">cv. B73</strain>
    </source>
</reference>
<dbReference type="Gramene" id="Zm00001eb402080_T002">
    <property type="protein sequence ID" value="Zm00001eb402080_P002"/>
    <property type="gene ID" value="Zm00001eb402080"/>
</dbReference>
<reference evidence="4" key="3">
    <citation type="submission" date="2021-05" db="UniProtKB">
        <authorList>
            <consortium name="EnsemblPlants"/>
        </authorList>
    </citation>
    <scope>IDENTIFICATION</scope>
    <source>
        <strain evidence="4">cv. B73</strain>
    </source>
</reference>
<dbReference type="GO" id="GO:0008270">
    <property type="term" value="F:zinc ion binding"/>
    <property type="evidence" value="ECO:0007669"/>
    <property type="project" value="UniProtKB-KW"/>
</dbReference>
<keyword evidence="5" id="KW-1185">Reference proteome</keyword>
<reference evidence="5" key="1">
    <citation type="journal article" date="2009" name="Science">
        <title>The B73 maize genome: complexity, diversity, and dynamics.</title>
        <authorList>
            <person name="Schnable P.S."/>
            <person name="Ware D."/>
            <person name="Fulton R.S."/>
            <person name="Stein J.C."/>
            <person name="Wei F."/>
            <person name="Pasternak S."/>
            <person name="Liang C."/>
            <person name="Zhang J."/>
            <person name="Fulton L."/>
            <person name="Graves T.A."/>
            <person name="Minx P."/>
            <person name="Reily A.D."/>
            <person name="Courtney L."/>
            <person name="Kruchowski S.S."/>
            <person name="Tomlinson C."/>
            <person name="Strong C."/>
            <person name="Delehaunty K."/>
            <person name="Fronick C."/>
            <person name="Courtney B."/>
            <person name="Rock S.M."/>
            <person name="Belter E."/>
            <person name="Du F."/>
            <person name="Kim K."/>
            <person name="Abbott R.M."/>
            <person name="Cotton M."/>
            <person name="Levy A."/>
            <person name="Marchetto P."/>
            <person name="Ochoa K."/>
            <person name="Jackson S.M."/>
            <person name="Gillam B."/>
            <person name="Chen W."/>
            <person name="Yan L."/>
            <person name="Higginbotham J."/>
            <person name="Cardenas M."/>
            <person name="Waligorski J."/>
            <person name="Applebaum E."/>
            <person name="Phelps L."/>
            <person name="Falcone J."/>
            <person name="Kanchi K."/>
            <person name="Thane T."/>
            <person name="Scimone A."/>
            <person name="Thane N."/>
            <person name="Henke J."/>
            <person name="Wang T."/>
            <person name="Ruppert J."/>
            <person name="Shah N."/>
            <person name="Rotter K."/>
            <person name="Hodges J."/>
            <person name="Ingenthron E."/>
            <person name="Cordes M."/>
            <person name="Kohlberg S."/>
            <person name="Sgro J."/>
            <person name="Delgado B."/>
            <person name="Mead K."/>
            <person name="Chinwalla A."/>
            <person name="Leonard S."/>
            <person name="Crouse K."/>
            <person name="Collura K."/>
            <person name="Kudrna D."/>
            <person name="Currie J."/>
            <person name="He R."/>
            <person name="Angelova A."/>
            <person name="Rajasekar S."/>
            <person name="Mueller T."/>
            <person name="Lomeli R."/>
            <person name="Scara G."/>
            <person name="Ko A."/>
            <person name="Delaney K."/>
            <person name="Wissotski M."/>
            <person name="Lopez G."/>
            <person name="Campos D."/>
            <person name="Braidotti M."/>
            <person name="Ashley E."/>
            <person name="Golser W."/>
            <person name="Kim H."/>
            <person name="Lee S."/>
            <person name="Lin J."/>
            <person name="Dujmic Z."/>
            <person name="Kim W."/>
            <person name="Talag J."/>
            <person name="Zuccolo A."/>
            <person name="Fan C."/>
            <person name="Sebastian A."/>
            <person name="Kramer M."/>
            <person name="Spiegel L."/>
            <person name="Nascimento L."/>
            <person name="Zutavern T."/>
            <person name="Miller B."/>
            <person name="Ambroise C."/>
            <person name="Muller S."/>
            <person name="Spooner W."/>
            <person name="Narechania A."/>
            <person name="Ren L."/>
            <person name="Wei S."/>
            <person name="Kumari S."/>
            <person name="Faga B."/>
            <person name="Levy M.J."/>
            <person name="McMahan L."/>
            <person name="Van Buren P."/>
            <person name="Vaughn M.W."/>
            <person name="Ying K."/>
            <person name="Yeh C.-T."/>
            <person name="Emrich S.J."/>
            <person name="Jia Y."/>
            <person name="Kalyanaraman A."/>
            <person name="Hsia A.-P."/>
            <person name="Barbazuk W.B."/>
            <person name="Baucom R.S."/>
            <person name="Brutnell T.P."/>
            <person name="Carpita N.C."/>
            <person name="Chaparro C."/>
            <person name="Chia J.-M."/>
            <person name="Deragon J.-M."/>
            <person name="Estill J.C."/>
            <person name="Fu Y."/>
            <person name="Jeddeloh J.A."/>
            <person name="Han Y."/>
            <person name="Lee H."/>
            <person name="Li P."/>
            <person name="Lisch D.R."/>
            <person name="Liu S."/>
            <person name="Liu Z."/>
            <person name="Nagel D.H."/>
            <person name="McCann M.C."/>
            <person name="SanMiguel P."/>
            <person name="Myers A.M."/>
            <person name="Nettleton D."/>
            <person name="Nguyen J."/>
            <person name="Penning B.W."/>
            <person name="Ponnala L."/>
            <person name="Schneider K.L."/>
            <person name="Schwartz D.C."/>
            <person name="Sharma A."/>
            <person name="Soderlund C."/>
            <person name="Springer N.M."/>
            <person name="Sun Q."/>
            <person name="Wang H."/>
            <person name="Waterman M."/>
            <person name="Westerman R."/>
            <person name="Wolfgruber T.K."/>
            <person name="Yang L."/>
            <person name="Yu Y."/>
            <person name="Zhang L."/>
            <person name="Zhou S."/>
            <person name="Zhu Q."/>
            <person name="Bennetzen J.L."/>
            <person name="Dawe R.K."/>
            <person name="Jiang J."/>
            <person name="Jiang N."/>
            <person name="Presting G.G."/>
            <person name="Wessler S.R."/>
            <person name="Aluru S."/>
            <person name="Martienssen R.A."/>
            <person name="Clifton S.W."/>
            <person name="McCombie W.R."/>
            <person name="Wing R.A."/>
            <person name="Wilson R.K."/>
        </authorList>
    </citation>
    <scope>NUCLEOTIDE SEQUENCE [LARGE SCALE GENOMIC DNA]</scope>
    <source>
        <strain evidence="5">cv. B73</strain>
    </source>
</reference>
<proteinExistence type="predicted"/>
<feature type="chain" id="PRO_5032576587" description="RING-type domain-containing protein" evidence="2">
    <location>
        <begin position="20"/>
        <end position="198"/>
    </location>
</feature>
<dbReference type="EnsemblPlants" id="Zm00001eb402080_T002">
    <property type="protein sequence ID" value="Zm00001eb402080_P002"/>
    <property type="gene ID" value="Zm00001eb402080"/>
</dbReference>
<keyword evidence="2" id="KW-0732">Signal</keyword>
<dbReference type="InterPro" id="IPR013083">
    <property type="entry name" value="Znf_RING/FYVE/PHD"/>
</dbReference>
<dbReference type="GO" id="GO:0004842">
    <property type="term" value="F:ubiquitin-protein transferase activity"/>
    <property type="evidence" value="ECO:0007669"/>
    <property type="project" value="InterPro"/>
</dbReference>
<protein>
    <recommendedName>
        <fullName evidence="3">RING-type domain-containing protein</fullName>
    </recommendedName>
</protein>
<dbReference type="AlphaFoldDB" id="A0A804RAC6"/>
<dbReference type="OrthoDB" id="9984778at2759"/>
<dbReference type="SUPFAM" id="SSF57850">
    <property type="entry name" value="RING/U-box"/>
    <property type="match status" value="1"/>
</dbReference>
<dbReference type="GO" id="GO:0016567">
    <property type="term" value="P:protein ubiquitination"/>
    <property type="evidence" value="ECO:0007669"/>
    <property type="project" value="InterPro"/>
</dbReference>
<gene>
    <name evidence="4" type="primary">LOC100272794</name>
</gene>
<dbReference type="PROSITE" id="PS50089">
    <property type="entry name" value="ZF_RING_2"/>
    <property type="match status" value="1"/>
</dbReference>
<sequence>MLMLTLLSWMAFRISYAHAYDIDDYMHRTDGGRRTWDNTTPVNNVDSANVVLQGGEAPRTTANTTSEDCKFENTGIQQVHQSPGSPQVVWQDNIDPDNMTYEELLDLGEAVGTQSRGLSQECISLLPITKYKCGFFSRKKTRRERCVICQMEYRRGNLQITLPCKHVYHASCVTRWLSINKVCPVCFAEVPGEDSLRQ</sequence>
<dbReference type="PANTHER" id="PTHR46400:SF5">
    <property type="entry name" value="RING-TYPE DOMAIN-CONTAINING PROTEIN"/>
    <property type="match status" value="1"/>
</dbReference>
<dbReference type="SMART" id="SM00184">
    <property type="entry name" value="RING"/>
    <property type="match status" value="1"/>
</dbReference>
<evidence type="ECO:0000256" key="1">
    <source>
        <dbReference type="PROSITE-ProRule" id="PRU00175"/>
    </source>
</evidence>
<keyword evidence="1" id="KW-0863">Zinc-finger</keyword>
<organism evidence="4 5">
    <name type="scientific">Zea mays</name>
    <name type="common">Maize</name>
    <dbReference type="NCBI Taxonomy" id="4577"/>
    <lineage>
        <taxon>Eukaryota</taxon>
        <taxon>Viridiplantae</taxon>
        <taxon>Streptophyta</taxon>
        <taxon>Embryophyta</taxon>
        <taxon>Tracheophyta</taxon>
        <taxon>Spermatophyta</taxon>
        <taxon>Magnoliopsida</taxon>
        <taxon>Liliopsida</taxon>
        <taxon>Poales</taxon>
        <taxon>Poaceae</taxon>
        <taxon>PACMAD clade</taxon>
        <taxon>Panicoideae</taxon>
        <taxon>Andropogonodae</taxon>
        <taxon>Andropogoneae</taxon>
        <taxon>Tripsacinae</taxon>
        <taxon>Zea</taxon>
    </lineage>
</organism>
<name>A0A804RAC6_MAIZE</name>
<evidence type="ECO:0000256" key="2">
    <source>
        <dbReference type="SAM" id="SignalP"/>
    </source>
</evidence>
<dbReference type="GO" id="GO:0046621">
    <property type="term" value="P:negative regulation of organ growth"/>
    <property type="evidence" value="ECO:0007669"/>
    <property type="project" value="InterPro"/>
</dbReference>
<evidence type="ECO:0000313" key="5">
    <source>
        <dbReference type="Proteomes" id="UP000007305"/>
    </source>
</evidence>
<feature type="signal peptide" evidence="2">
    <location>
        <begin position="1"/>
        <end position="19"/>
    </location>
</feature>
<dbReference type="Proteomes" id="UP000007305">
    <property type="component" value="Chromosome 9"/>
</dbReference>
<evidence type="ECO:0000313" key="4">
    <source>
        <dbReference type="EnsemblPlants" id="Zm00001eb402080_P002"/>
    </source>
</evidence>